<comment type="caution">
    <text evidence="7">The sequence shown here is derived from an EMBL/GenBank/DDBJ whole genome shotgun (WGS) entry which is preliminary data.</text>
</comment>
<dbReference type="InterPro" id="IPR002328">
    <property type="entry name" value="ADH_Zn_CS"/>
</dbReference>
<reference evidence="7" key="1">
    <citation type="submission" date="2020-12" db="EMBL/GenBank/DDBJ databases">
        <title>Metabolic potential, ecology and presence of endohyphal bacteria is reflected in genomic diversity of Mucoromycotina.</title>
        <authorList>
            <person name="Muszewska A."/>
            <person name="Okrasinska A."/>
            <person name="Steczkiewicz K."/>
            <person name="Drgas O."/>
            <person name="Orlowska M."/>
            <person name="Perlinska-Lenart U."/>
            <person name="Aleksandrzak-Piekarczyk T."/>
            <person name="Szatraj K."/>
            <person name="Zielenkiewicz U."/>
            <person name="Pilsyk S."/>
            <person name="Malc E."/>
            <person name="Mieczkowski P."/>
            <person name="Kruszewska J.S."/>
            <person name="Biernat P."/>
            <person name="Pawlowska J."/>
        </authorList>
    </citation>
    <scope>NUCLEOTIDE SEQUENCE</scope>
    <source>
        <strain evidence="7">CBS 226.32</strain>
    </source>
</reference>
<dbReference type="GO" id="GO:0016616">
    <property type="term" value="F:oxidoreductase activity, acting on the CH-OH group of donors, NAD or NADP as acceptor"/>
    <property type="evidence" value="ECO:0007669"/>
    <property type="project" value="InterPro"/>
</dbReference>
<dbReference type="Proteomes" id="UP000650833">
    <property type="component" value="Unassembled WGS sequence"/>
</dbReference>
<dbReference type="InterPro" id="IPR047109">
    <property type="entry name" value="CAD-like"/>
</dbReference>
<comment type="cofactor">
    <cofactor evidence="1 5">
        <name>Zn(2+)</name>
        <dbReference type="ChEBI" id="CHEBI:29105"/>
    </cofactor>
</comment>
<dbReference type="InterPro" id="IPR020843">
    <property type="entry name" value="ER"/>
</dbReference>
<dbReference type="InterPro" id="IPR011032">
    <property type="entry name" value="GroES-like_sf"/>
</dbReference>
<accession>A0A8H7R294</accession>
<evidence type="ECO:0000256" key="2">
    <source>
        <dbReference type="ARBA" id="ARBA00022723"/>
    </source>
</evidence>
<comment type="similarity">
    <text evidence="5">Belongs to the zinc-containing alcohol dehydrogenase family.</text>
</comment>
<proteinExistence type="inferred from homology"/>
<evidence type="ECO:0000259" key="6">
    <source>
        <dbReference type="SMART" id="SM00829"/>
    </source>
</evidence>
<evidence type="ECO:0000256" key="3">
    <source>
        <dbReference type="ARBA" id="ARBA00022833"/>
    </source>
</evidence>
<evidence type="ECO:0000256" key="5">
    <source>
        <dbReference type="RuleBase" id="RU361277"/>
    </source>
</evidence>
<dbReference type="InterPro" id="IPR013149">
    <property type="entry name" value="ADH-like_C"/>
</dbReference>
<dbReference type="Gene3D" id="3.90.180.10">
    <property type="entry name" value="Medium-chain alcohol dehydrogenases, catalytic domain"/>
    <property type="match status" value="1"/>
</dbReference>
<dbReference type="SUPFAM" id="SSF51735">
    <property type="entry name" value="NAD(P)-binding Rossmann-fold domains"/>
    <property type="match status" value="1"/>
</dbReference>
<dbReference type="FunFam" id="3.40.50.720:FF:000022">
    <property type="entry name" value="Cinnamyl alcohol dehydrogenase"/>
    <property type="match status" value="1"/>
</dbReference>
<dbReference type="SMART" id="SM00829">
    <property type="entry name" value="PKS_ER"/>
    <property type="match status" value="1"/>
</dbReference>
<organism evidence="7 8">
    <name type="scientific">Mucor plumbeus</name>
    <dbReference type="NCBI Taxonomy" id="97098"/>
    <lineage>
        <taxon>Eukaryota</taxon>
        <taxon>Fungi</taxon>
        <taxon>Fungi incertae sedis</taxon>
        <taxon>Mucoromycota</taxon>
        <taxon>Mucoromycotina</taxon>
        <taxon>Mucoromycetes</taxon>
        <taxon>Mucorales</taxon>
        <taxon>Mucorineae</taxon>
        <taxon>Mucoraceae</taxon>
        <taxon>Mucor</taxon>
    </lineage>
</organism>
<keyword evidence="3 5" id="KW-0862">Zinc</keyword>
<keyword evidence="2 5" id="KW-0479">Metal-binding</keyword>
<feature type="domain" description="Enoyl reductase (ER)" evidence="6">
    <location>
        <begin position="23"/>
        <end position="355"/>
    </location>
</feature>
<evidence type="ECO:0000313" key="7">
    <source>
        <dbReference type="EMBL" id="KAG2203066.1"/>
    </source>
</evidence>
<keyword evidence="4" id="KW-0560">Oxidoreductase</keyword>
<dbReference type="Pfam" id="PF08240">
    <property type="entry name" value="ADH_N"/>
    <property type="match status" value="1"/>
</dbReference>
<dbReference type="PANTHER" id="PTHR42683">
    <property type="entry name" value="ALDEHYDE REDUCTASE"/>
    <property type="match status" value="1"/>
</dbReference>
<name>A0A8H7R294_9FUNG</name>
<dbReference type="OrthoDB" id="1879366at2759"/>
<dbReference type="Pfam" id="PF00107">
    <property type="entry name" value="ADH_zinc_N"/>
    <property type="match status" value="1"/>
</dbReference>
<dbReference type="AlphaFoldDB" id="A0A8H7R294"/>
<gene>
    <name evidence="7" type="ORF">INT46_009063</name>
</gene>
<evidence type="ECO:0000256" key="1">
    <source>
        <dbReference type="ARBA" id="ARBA00001947"/>
    </source>
</evidence>
<dbReference type="Gene3D" id="3.40.50.720">
    <property type="entry name" value="NAD(P)-binding Rossmann-like Domain"/>
    <property type="match status" value="1"/>
</dbReference>
<keyword evidence="8" id="KW-1185">Reference proteome</keyword>
<dbReference type="SUPFAM" id="SSF50129">
    <property type="entry name" value="GroES-like"/>
    <property type="match status" value="1"/>
</dbReference>
<dbReference type="InterPro" id="IPR036291">
    <property type="entry name" value="NAD(P)-bd_dom_sf"/>
</dbReference>
<dbReference type="GO" id="GO:0008270">
    <property type="term" value="F:zinc ion binding"/>
    <property type="evidence" value="ECO:0007669"/>
    <property type="project" value="InterPro"/>
</dbReference>
<evidence type="ECO:0000313" key="8">
    <source>
        <dbReference type="Proteomes" id="UP000650833"/>
    </source>
</evidence>
<sequence length="361" mass="39503">MSPVTTTNNKDTFIGWAAAAKGAPLQQMELPLKTWEETDVEMDVSHCGVCSSDIHTLNEGWGKAAFPCVVGHEIVGVCTRIGKQVKHIRVGDRIGVGAQCDSCNCCDDCKKGDENICREGILSRGGTYNGFWKNGDKTFGGYANKWRGDHRFVFKIPCSMTNEMAACFFCAGITTYAPLQRSNVQRGDRVGVIGIGGLGHFAIQWIKAMGAEAVALSHSDEKCEDAMELGCDEYIVTGNEELMKNRASSLTHIICTSFANNFNWGLFLNLLKSNGKFIMVAIPETPLADIPLSLLAGKQLTIAGSIIGSPRMIEDMLRFAATTTVKPWINKMPMNDVNAAVQAFKEGKPRYRIVLENEPDF</sequence>
<dbReference type="EMBL" id="JAEPRC010000241">
    <property type="protein sequence ID" value="KAG2203066.1"/>
    <property type="molecule type" value="Genomic_DNA"/>
</dbReference>
<evidence type="ECO:0000256" key="4">
    <source>
        <dbReference type="ARBA" id="ARBA00023002"/>
    </source>
</evidence>
<protein>
    <recommendedName>
        <fullName evidence="6">Enoyl reductase (ER) domain-containing protein</fullName>
    </recommendedName>
</protein>
<dbReference type="CDD" id="cd05283">
    <property type="entry name" value="CAD1"/>
    <property type="match status" value="1"/>
</dbReference>
<dbReference type="InterPro" id="IPR013154">
    <property type="entry name" value="ADH-like_N"/>
</dbReference>
<dbReference type="PROSITE" id="PS00059">
    <property type="entry name" value="ADH_ZINC"/>
    <property type="match status" value="1"/>
</dbReference>